<protein>
    <submittedName>
        <fullName evidence="2">Uncharacterized protein</fullName>
    </submittedName>
</protein>
<name>A0A914I1J1_GLORO</name>
<keyword evidence="1" id="KW-1185">Reference proteome</keyword>
<dbReference type="AlphaFoldDB" id="A0A914I1J1"/>
<dbReference type="WBParaSite" id="Gr19_v10_g6446.t1">
    <property type="protein sequence ID" value="Gr19_v10_g6446.t1"/>
    <property type="gene ID" value="Gr19_v10_g6446"/>
</dbReference>
<accession>A0A914I1J1</accession>
<reference evidence="2" key="1">
    <citation type="submission" date="2022-11" db="UniProtKB">
        <authorList>
            <consortium name="WormBaseParasite"/>
        </authorList>
    </citation>
    <scope>IDENTIFICATION</scope>
</reference>
<proteinExistence type="predicted"/>
<sequence>MASPNLAQFTYTYYLAVNFSPRQARSKDTTQCGQLQEDRSLNNTVPIVYFDEWSFLCWSLLSVVNRLENDCDTTNKLDYAGKHFKEKIHAALVELVNKAHRMQTRYPGSWTSGYRCPG</sequence>
<dbReference type="Proteomes" id="UP000887572">
    <property type="component" value="Unplaced"/>
</dbReference>
<organism evidence="1 2">
    <name type="scientific">Globodera rostochiensis</name>
    <name type="common">Golden nematode worm</name>
    <name type="synonym">Heterodera rostochiensis</name>
    <dbReference type="NCBI Taxonomy" id="31243"/>
    <lineage>
        <taxon>Eukaryota</taxon>
        <taxon>Metazoa</taxon>
        <taxon>Ecdysozoa</taxon>
        <taxon>Nematoda</taxon>
        <taxon>Chromadorea</taxon>
        <taxon>Rhabditida</taxon>
        <taxon>Tylenchina</taxon>
        <taxon>Tylenchomorpha</taxon>
        <taxon>Tylenchoidea</taxon>
        <taxon>Heteroderidae</taxon>
        <taxon>Heteroderinae</taxon>
        <taxon>Globodera</taxon>
    </lineage>
</organism>
<evidence type="ECO:0000313" key="1">
    <source>
        <dbReference type="Proteomes" id="UP000887572"/>
    </source>
</evidence>
<evidence type="ECO:0000313" key="2">
    <source>
        <dbReference type="WBParaSite" id="Gr19_v10_g6446.t1"/>
    </source>
</evidence>